<feature type="region of interest" description="Disordered" evidence="1">
    <location>
        <begin position="1"/>
        <end position="41"/>
    </location>
</feature>
<accession>A0A4R4FC31</accession>
<evidence type="ECO:0000313" key="2">
    <source>
        <dbReference type="EMBL" id="TDA20828.1"/>
    </source>
</evidence>
<keyword evidence="3" id="KW-1185">Reference proteome</keyword>
<proteinExistence type="predicted"/>
<feature type="region of interest" description="Disordered" evidence="1">
    <location>
        <begin position="112"/>
        <end position="142"/>
    </location>
</feature>
<evidence type="ECO:0000256" key="1">
    <source>
        <dbReference type="SAM" id="MobiDB-lite"/>
    </source>
</evidence>
<sequence length="142" mass="16241">MFKRRRTAAEVKTTRNKQKRGGTTGPLQASGRAAGAETRPVNREQEKLIEWMQTVKFRNVLIGGVDEAQVWKKLEELNQLYNAAIRAERARYDALLGAHKEASNTLLHKYKRKLAEQSSERSRREAGAETNETDRSREDACR</sequence>
<dbReference type="EMBL" id="SMMX01000014">
    <property type="protein sequence ID" value="TDA20828.1"/>
    <property type="molecule type" value="Genomic_DNA"/>
</dbReference>
<protein>
    <submittedName>
        <fullName evidence="2">Uncharacterized protein</fullName>
    </submittedName>
</protein>
<feature type="compositionally biased region" description="Basic and acidic residues" evidence="1">
    <location>
        <begin position="113"/>
        <end position="142"/>
    </location>
</feature>
<comment type="caution">
    <text evidence="2">The sequence shown here is derived from an EMBL/GenBank/DDBJ whole genome shotgun (WGS) entry which is preliminary data.</text>
</comment>
<dbReference type="RefSeq" id="WP_132279368.1">
    <property type="nucleotide sequence ID" value="NZ_JAOBST010000088.1"/>
</dbReference>
<gene>
    <name evidence="2" type="ORF">E1963_14495</name>
</gene>
<name>A0A4R4FC31_9FIRM</name>
<reference evidence="2 3" key="1">
    <citation type="journal article" date="2016" name="Nat. Microbiol.">
        <title>The Mouse Intestinal Bacterial Collection (miBC) provides host-specific insight into cultured diversity and functional potential of the gut microbiota.</title>
        <authorList>
            <person name="Lagkouvardos I."/>
            <person name="Pukall R."/>
            <person name="Abt B."/>
            <person name="Foesel B.U."/>
            <person name="Meier-Kolthoff J.P."/>
            <person name="Kumar N."/>
            <person name="Bresciani A."/>
            <person name="Martinez I."/>
            <person name="Just S."/>
            <person name="Ziegler C."/>
            <person name="Brugiroux S."/>
            <person name="Garzetti D."/>
            <person name="Wenning M."/>
            <person name="Bui T.P."/>
            <person name="Wang J."/>
            <person name="Hugenholtz F."/>
            <person name="Plugge C.M."/>
            <person name="Peterson D.A."/>
            <person name="Hornef M.W."/>
            <person name="Baines J.F."/>
            <person name="Smidt H."/>
            <person name="Walter J."/>
            <person name="Kristiansen K."/>
            <person name="Nielsen H.B."/>
            <person name="Haller D."/>
            <person name="Overmann J."/>
            <person name="Stecher B."/>
            <person name="Clavel T."/>
        </authorList>
    </citation>
    <scope>NUCLEOTIDE SEQUENCE [LARGE SCALE GENOMIC DNA]</scope>
    <source>
        <strain evidence="2 3">DSM 28560</strain>
    </source>
</reference>
<dbReference type="AlphaFoldDB" id="A0A4R4FC31"/>
<organism evidence="2 3">
    <name type="scientific">Extibacter muris</name>
    <dbReference type="NCBI Taxonomy" id="1796622"/>
    <lineage>
        <taxon>Bacteria</taxon>
        <taxon>Bacillati</taxon>
        <taxon>Bacillota</taxon>
        <taxon>Clostridia</taxon>
        <taxon>Lachnospirales</taxon>
        <taxon>Lachnospiraceae</taxon>
        <taxon>Extibacter</taxon>
    </lineage>
</organism>
<dbReference type="Proteomes" id="UP000295710">
    <property type="component" value="Unassembled WGS sequence"/>
</dbReference>
<evidence type="ECO:0000313" key="3">
    <source>
        <dbReference type="Proteomes" id="UP000295710"/>
    </source>
</evidence>